<feature type="transmembrane region" description="Helical" evidence="1">
    <location>
        <begin position="80"/>
        <end position="99"/>
    </location>
</feature>
<keyword evidence="3" id="KW-1185">Reference proteome</keyword>
<evidence type="ECO:0000313" key="2">
    <source>
        <dbReference type="EMBL" id="ABF53561.1"/>
    </source>
</evidence>
<keyword evidence="1" id="KW-0812">Transmembrane</keyword>
<accession>Q1GS11</accession>
<reference evidence="2 3" key="1">
    <citation type="journal article" date="2009" name="Proc. Natl. Acad. Sci. U.S.A.">
        <title>The genomic basis of trophic strategy in marine bacteria.</title>
        <authorList>
            <person name="Lauro F.M."/>
            <person name="McDougald D."/>
            <person name="Thomas T."/>
            <person name="Williams T.J."/>
            <person name="Egan S."/>
            <person name="Rice S."/>
            <person name="DeMaere M.Z."/>
            <person name="Ting L."/>
            <person name="Ertan H."/>
            <person name="Johnson J."/>
            <person name="Ferriera S."/>
            <person name="Lapidus A."/>
            <person name="Anderson I."/>
            <person name="Kyrpides N."/>
            <person name="Munk A.C."/>
            <person name="Detter C."/>
            <person name="Han C.S."/>
            <person name="Brown M.V."/>
            <person name="Robb F.T."/>
            <person name="Kjelleberg S."/>
            <person name="Cavicchioli R."/>
        </authorList>
    </citation>
    <scope>NUCLEOTIDE SEQUENCE [LARGE SCALE GENOMIC DNA]</scope>
    <source>
        <strain evidence="3">DSM 13593 / LMG 18877 / RB2256</strain>
    </source>
</reference>
<feature type="transmembrane region" description="Helical" evidence="1">
    <location>
        <begin position="111"/>
        <end position="134"/>
    </location>
</feature>
<organism evidence="2 3">
    <name type="scientific">Sphingopyxis alaskensis (strain DSM 13593 / LMG 18877 / RB2256)</name>
    <name type="common">Sphingomonas alaskensis</name>
    <dbReference type="NCBI Taxonomy" id="317655"/>
    <lineage>
        <taxon>Bacteria</taxon>
        <taxon>Pseudomonadati</taxon>
        <taxon>Pseudomonadota</taxon>
        <taxon>Alphaproteobacteria</taxon>
        <taxon>Sphingomonadales</taxon>
        <taxon>Sphingomonadaceae</taxon>
        <taxon>Sphingopyxis</taxon>
    </lineage>
</organism>
<gene>
    <name evidence="2" type="ordered locus">Sala_1849</name>
</gene>
<dbReference type="EMBL" id="CP000356">
    <property type="protein sequence ID" value="ABF53561.1"/>
    <property type="molecule type" value="Genomic_DNA"/>
</dbReference>
<dbReference type="eggNOG" id="COG2128">
    <property type="taxonomic scope" value="Bacteria"/>
</dbReference>
<dbReference type="KEGG" id="sal:Sala_1849"/>
<dbReference type="Proteomes" id="UP000006578">
    <property type="component" value="Chromosome"/>
</dbReference>
<dbReference type="RefSeq" id="WP_011542139.1">
    <property type="nucleotide sequence ID" value="NC_008048.1"/>
</dbReference>
<evidence type="ECO:0000313" key="3">
    <source>
        <dbReference type="Proteomes" id="UP000006578"/>
    </source>
</evidence>
<keyword evidence="1" id="KW-0472">Membrane</keyword>
<name>Q1GS11_SPHAL</name>
<dbReference type="HOGENOM" id="CLU_905855_0_0_5"/>
<evidence type="ECO:0000256" key="1">
    <source>
        <dbReference type="SAM" id="Phobius"/>
    </source>
</evidence>
<keyword evidence="1" id="KW-1133">Transmembrane helix</keyword>
<feature type="transmembrane region" description="Helical" evidence="1">
    <location>
        <begin position="12"/>
        <end position="32"/>
    </location>
</feature>
<dbReference type="AlphaFoldDB" id="Q1GS11"/>
<sequence>MLGRFDALDRLVQLLLLAAGLGAVANGAFMLIDPLEWYVFIPTVVTTGPPNAHFIRDIGLAYLGSGAILVYAAAHPILRWRAALVGGLWLTLHGLLHIYEVLAGICGPATFWADAPGVIGQPAMVIAALAILFARQRIAPAGIPPRLFARAADRATRGNSPYLADLIAAPGHAAEKFQHLMPATAHRHAAPADAFHAARIGATLAADCGPCALIAADAAVGDGVPRATVNRLLAGTPPPALADAFAFGRGVAAHDFSADEAGARIEAALGRTVRFELALTAATVTAYPALKRGLGYATSCALHKLEV</sequence>
<protein>
    <submittedName>
        <fullName evidence="2">Uncharacterized protein</fullName>
    </submittedName>
</protein>
<dbReference type="STRING" id="317655.Sala_1849"/>
<feature type="transmembrane region" description="Helical" evidence="1">
    <location>
        <begin position="52"/>
        <end position="73"/>
    </location>
</feature>
<proteinExistence type="predicted"/>